<dbReference type="SMART" id="SM00589">
    <property type="entry name" value="PRY"/>
    <property type="match status" value="1"/>
</dbReference>
<evidence type="ECO:0000313" key="2">
    <source>
        <dbReference type="EMBL" id="KAK7915616.1"/>
    </source>
</evidence>
<dbReference type="SUPFAM" id="SSF49899">
    <property type="entry name" value="Concanavalin A-like lectins/glucanases"/>
    <property type="match status" value="1"/>
</dbReference>
<dbReference type="InterPro" id="IPR013320">
    <property type="entry name" value="ConA-like_dom_sf"/>
</dbReference>
<gene>
    <name evidence="2" type="ORF">WMY93_011377</name>
</gene>
<dbReference type="Gene3D" id="2.60.120.920">
    <property type="match status" value="1"/>
</dbReference>
<proteinExistence type="predicted"/>
<dbReference type="AlphaFoldDB" id="A0AAW0PDN0"/>
<accession>A0AAW0PDN0</accession>
<dbReference type="Proteomes" id="UP001460270">
    <property type="component" value="Unassembled WGS sequence"/>
</dbReference>
<sequence length="230" mass="25861">MEQFVEGRRLYGISRYFPPAAERLVPADLLLNEAHYLGNLRYRVWMDMRHTVDFCPVVLDPNTAAPCVKISCDLRAVTYEFQRSPPVPLPQRIEWAPGVLGSQAFSPHDTVQFSVAVGDHDNFEIGFVSAKVSRKGPRPNSDQLLLLSRRGSTFQWNGDERSLFGPLEKVDRITVLYNGAIKMLTFTNVTSGSVLHATNTDDMTDHLFPFLAPGASLRSEVREIRLVDNV</sequence>
<organism evidence="2 3">
    <name type="scientific">Mugilogobius chulae</name>
    <name type="common">yellowstripe goby</name>
    <dbReference type="NCBI Taxonomy" id="88201"/>
    <lineage>
        <taxon>Eukaryota</taxon>
        <taxon>Metazoa</taxon>
        <taxon>Chordata</taxon>
        <taxon>Craniata</taxon>
        <taxon>Vertebrata</taxon>
        <taxon>Euteleostomi</taxon>
        <taxon>Actinopterygii</taxon>
        <taxon>Neopterygii</taxon>
        <taxon>Teleostei</taxon>
        <taxon>Neoteleostei</taxon>
        <taxon>Acanthomorphata</taxon>
        <taxon>Gobiaria</taxon>
        <taxon>Gobiiformes</taxon>
        <taxon>Gobioidei</taxon>
        <taxon>Gobiidae</taxon>
        <taxon>Gobionellinae</taxon>
        <taxon>Mugilogobius</taxon>
    </lineage>
</organism>
<evidence type="ECO:0000313" key="3">
    <source>
        <dbReference type="Proteomes" id="UP001460270"/>
    </source>
</evidence>
<feature type="domain" description="B30.2/SPRY" evidence="1">
    <location>
        <begin position="37"/>
        <end position="230"/>
    </location>
</feature>
<dbReference type="Pfam" id="PF13765">
    <property type="entry name" value="PRY"/>
    <property type="match status" value="1"/>
</dbReference>
<reference evidence="3" key="1">
    <citation type="submission" date="2024-04" db="EMBL/GenBank/DDBJ databases">
        <title>Salinicola lusitanus LLJ914,a marine bacterium isolated from the Okinawa Trough.</title>
        <authorList>
            <person name="Li J."/>
        </authorList>
    </citation>
    <scope>NUCLEOTIDE SEQUENCE [LARGE SCALE GENOMIC DNA]</scope>
</reference>
<dbReference type="EMBL" id="JBBPFD010000008">
    <property type="protein sequence ID" value="KAK7915616.1"/>
    <property type="molecule type" value="Genomic_DNA"/>
</dbReference>
<dbReference type="PANTHER" id="PTHR24103">
    <property type="entry name" value="E3 UBIQUITIN-PROTEIN LIGASE TRIM"/>
    <property type="match status" value="1"/>
</dbReference>
<name>A0AAW0PDN0_9GOBI</name>
<protein>
    <recommendedName>
        <fullName evidence="1">B30.2/SPRY domain-containing protein</fullName>
    </recommendedName>
</protein>
<comment type="caution">
    <text evidence="2">The sequence shown here is derived from an EMBL/GenBank/DDBJ whole genome shotgun (WGS) entry which is preliminary data.</text>
</comment>
<dbReference type="InterPro" id="IPR043136">
    <property type="entry name" value="B30.2/SPRY_sf"/>
</dbReference>
<evidence type="ECO:0000259" key="1">
    <source>
        <dbReference type="PROSITE" id="PS50188"/>
    </source>
</evidence>
<keyword evidence="3" id="KW-1185">Reference proteome</keyword>
<dbReference type="InterPro" id="IPR001870">
    <property type="entry name" value="B30.2/SPRY"/>
</dbReference>
<dbReference type="InterPro" id="IPR006574">
    <property type="entry name" value="PRY"/>
</dbReference>
<dbReference type="PROSITE" id="PS50188">
    <property type="entry name" value="B302_SPRY"/>
    <property type="match status" value="1"/>
</dbReference>
<dbReference type="InterPro" id="IPR050143">
    <property type="entry name" value="TRIM/RBCC"/>
</dbReference>